<dbReference type="RefSeq" id="WP_235613832.1">
    <property type="nucleotide sequence ID" value="NZ_BDQI01000026.1"/>
</dbReference>
<dbReference type="AlphaFoldDB" id="A0A250VR56"/>
<dbReference type="Proteomes" id="UP000217446">
    <property type="component" value="Unassembled WGS sequence"/>
</dbReference>
<protein>
    <submittedName>
        <fullName evidence="2">Uncharacterized protein</fullName>
    </submittedName>
</protein>
<keyword evidence="1" id="KW-0732">Signal</keyword>
<name>A0A250VR56_STROL</name>
<organism evidence="2 3">
    <name type="scientific">Streptomyces olivochromogenes</name>
    <dbReference type="NCBI Taxonomy" id="1963"/>
    <lineage>
        <taxon>Bacteria</taxon>
        <taxon>Bacillati</taxon>
        <taxon>Actinomycetota</taxon>
        <taxon>Actinomycetes</taxon>
        <taxon>Kitasatosporales</taxon>
        <taxon>Streptomycetaceae</taxon>
        <taxon>Streptomyces</taxon>
    </lineage>
</organism>
<gene>
    <name evidence="2" type="ORF">SO3561_08028</name>
</gene>
<sequence>MGGRRATYTVAATTTAALLLGVSGTAAAAAAGPSPAATPPAAVHALGQSDFSPEEEAHLREVAASIWNADLAAGWNMNPDVADVLSQATGEILRCSEAFALVPRPPGFLPGIGYLLSYWKNLKDYFLVVKDNRTYRACVVTAAANYRSAIEMASMGI</sequence>
<evidence type="ECO:0000313" key="3">
    <source>
        <dbReference type="Proteomes" id="UP000217446"/>
    </source>
</evidence>
<feature type="chain" id="PRO_5012625866" evidence="1">
    <location>
        <begin position="29"/>
        <end position="157"/>
    </location>
</feature>
<dbReference type="EMBL" id="BDQI01000026">
    <property type="protein sequence ID" value="GAX56460.1"/>
    <property type="molecule type" value="Genomic_DNA"/>
</dbReference>
<reference evidence="3" key="1">
    <citation type="submission" date="2017-05" db="EMBL/GenBank/DDBJ databases">
        <title>Streptomyces olivochromogenes NBRC 3561 whole genome shotgun sequence.</title>
        <authorList>
            <person name="Dohra H."/>
            <person name="Kodani S."/>
        </authorList>
    </citation>
    <scope>NUCLEOTIDE SEQUENCE [LARGE SCALE GENOMIC DNA]</scope>
    <source>
        <strain evidence="3">NBRC 3561</strain>
    </source>
</reference>
<accession>A0A250VR56</accession>
<proteinExistence type="predicted"/>
<feature type="signal peptide" evidence="1">
    <location>
        <begin position="1"/>
        <end position="28"/>
    </location>
</feature>
<keyword evidence="3" id="KW-1185">Reference proteome</keyword>
<evidence type="ECO:0000313" key="2">
    <source>
        <dbReference type="EMBL" id="GAX56460.1"/>
    </source>
</evidence>
<comment type="caution">
    <text evidence="2">The sequence shown here is derived from an EMBL/GenBank/DDBJ whole genome shotgun (WGS) entry which is preliminary data.</text>
</comment>
<evidence type="ECO:0000256" key="1">
    <source>
        <dbReference type="SAM" id="SignalP"/>
    </source>
</evidence>